<gene>
    <name evidence="1" type="ORF">SAMN04515674_1343</name>
</gene>
<dbReference type="EMBL" id="FOXH01000034">
    <property type="protein sequence ID" value="SFQ51672.1"/>
    <property type="molecule type" value="Genomic_DNA"/>
</dbReference>
<name>A0A1I5Z5D1_9BACT</name>
<dbReference type="Gene3D" id="3.40.50.300">
    <property type="entry name" value="P-loop containing nucleotide triphosphate hydrolases"/>
    <property type="match status" value="1"/>
</dbReference>
<dbReference type="OrthoDB" id="796468at2"/>
<sequence length="213" mass="24531">MIKAVTPSNMLKIKHSTFEFEAPWSNAFGSQPSDSGYWMIWGKEKNGKTWFALLLAKYLCTKKRVLYISGEEGLEKEFVTSCRRAGITEKTRNIGFSEYIPLEHIEVLLGRRNAPKVVVIDNVTVYKDDLKGKTLFELKDKYPDVLFIFLAHEDRKEPYTAPAKLCRRLAKIIVYVEGLKAIVKGRCEGGEYLINEERATLYWGIEQSEHEQD</sequence>
<protein>
    <recommendedName>
        <fullName evidence="3">AAA+ ATPase domain-containing protein</fullName>
    </recommendedName>
</protein>
<dbReference type="STRING" id="1079859.SAMN04515674_1343"/>
<accession>A0A1I5Z5D1</accession>
<dbReference type="Proteomes" id="UP000199306">
    <property type="component" value="Unassembled WGS sequence"/>
</dbReference>
<evidence type="ECO:0000313" key="1">
    <source>
        <dbReference type="EMBL" id="SFQ51672.1"/>
    </source>
</evidence>
<evidence type="ECO:0000313" key="2">
    <source>
        <dbReference type="Proteomes" id="UP000199306"/>
    </source>
</evidence>
<dbReference type="InterPro" id="IPR027417">
    <property type="entry name" value="P-loop_NTPase"/>
</dbReference>
<dbReference type="AlphaFoldDB" id="A0A1I5Z5D1"/>
<dbReference type="RefSeq" id="WP_143095327.1">
    <property type="nucleotide sequence ID" value="NZ_FOXH01000034.1"/>
</dbReference>
<organism evidence="1 2">
    <name type="scientific">Pseudarcicella hirudinis</name>
    <dbReference type="NCBI Taxonomy" id="1079859"/>
    <lineage>
        <taxon>Bacteria</taxon>
        <taxon>Pseudomonadati</taxon>
        <taxon>Bacteroidota</taxon>
        <taxon>Cytophagia</taxon>
        <taxon>Cytophagales</taxon>
        <taxon>Flectobacillaceae</taxon>
        <taxon>Pseudarcicella</taxon>
    </lineage>
</organism>
<reference evidence="1 2" key="1">
    <citation type="submission" date="2016-10" db="EMBL/GenBank/DDBJ databases">
        <authorList>
            <person name="de Groot N.N."/>
        </authorList>
    </citation>
    <scope>NUCLEOTIDE SEQUENCE [LARGE SCALE GENOMIC DNA]</scope>
    <source>
        <strain evidence="2">E92,LMG 26720,CCM 7988</strain>
    </source>
</reference>
<proteinExistence type="predicted"/>
<keyword evidence="2" id="KW-1185">Reference proteome</keyword>
<dbReference type="SUPFAM" id="SSF52540">
    <property type="entry name" value="P-loop containing nucleoside triphosphate hydrolases"/>
    <property type="match status" value="1"/>
</dbReference>
<evidence type="ECO:0008006" key="3">
    <source>
        <dbReference type="Google" id="ProtNLM"/>
    </source>
</evidence>